<dbReference type="InterPro" id="IPR023393">
    <property type="entry name" value="START-like_dom_sf"/>
</dbReference>
<evidence type="ECO:0000313" key="1">
    <source>
        <dbReference type="EMBL" id="GHG44949.1"/>
    </source>
</evidence>
<protein>
    <recommendedName>
        <fullName evidence="3">Polyketide cyclase</fullName>
    </recommendedName>
</protein>
<name>A0A919C3B8_9ACTN</name>
<sequence length="129" mass="14578">MIESSAEDVWDAVRDVEAVHKRLIPGYVLDARVDGDTRYLTVPGDAVIRELIVSIDDDLRRLAYSAVEGFKIPLTHHHASFQVIPEGADRCRLVWTTDVLPHDMAEQVRLRVVRGSQVMKETLERQSAS</sequence>
<dbReference type="EMBL" id="BNBF01000005">
    <property type="protein sequence ID" value="GHG44949.1"/>
    <property type="molecule type" value="Genomic_DNA"/>
</dbReference>
<organism evidence="1 2">
    <name type="scientific">Streptomyces capoamus</name>
    <dbReference type="NCBI Taxonomy" id="68183"/>
    <lineage>
        <taxon>Bacteria</taxon>
        <taxon>Bacillati</taxon>
        <taxon>Actinomycetota</taxon>
        <taxon>Actinomycetes</taxon>
        <taxon>Kitasatosporales</taxon>
        <taxon>Streptomycetaceae</taxon>
        <taxon>Streptomyces</taxon>
    </lineage>
</organism>
<dbReference type="SUPFAM" id="SSF55961">
    <property type="entry name" value="Bet v1-like"/>
    <property type="match status" value="1"/>
</dbReference>
<dbReference type="CDD" id="cd07821">
    <property type="entry name" value="PYR_PYL_RCAR_like"/>
    <property type="match status" value="1"/>
</dbReference>
<accession>A0A919C3B8</accession>
<evidence type="ECO:0008006" key="3">
    <source>
        <dbReference type="Google" id="ProtNLM"/>
    </source>
</evidence>
<dbReference type="Gene3D" id="3.30.530.20">
    <property type="match status" value="1"/>
</dbReference>
<dbReference type="Proteomes" id="UP000619355">
    <property type="component" value="Unassembled WGS sequence"/>
</dbReference>
<dbReference type="Pfam" id="PF10604">
    <property type="entry name" value="Polyketide_cyc2"/>
    <property type="match status" value="1"/>
</dbReference>
<dbReference type="InterPro" id="IPR019587">
    <property type="entry name" value="Polyketide_cyclase/dehydratase"/>
</dbReference>
<gene>
    <name evidence="1" type="ORF">GCM10018980_23320</name>
</gene>
<evidence type="ECO:0000313" key="2">
    <source>
        <dbReference type="Proteomes" id="UP000619355"/>
    </source>
</evidence>
<proteinExistence type="predicted"/>
<dbReference type="AlphaFoldDB" id="A0A919C3B8"/>
<reference evidence="2" key="1">
    <citation type="journal article" date="2019" name="Int. J. Syst. Evol. Microbiol.">
        <title>The Global Catalogue of Microorganisms (GCM) 10K type strain sequencing project: providing services to taxonomists for standard genome sequencing and annotation.</title>
        <authorList>
            <consortium name="The Broad Institute Genomics Platform"/>
            <consortium name="The Broad Institute Genome Sequencing Center for Infectious Disease"/>
            <person name="Wu L."/>
            <person name="Ma J."/>
        </authorList>
    </citation>
    <scope>NUCLEOTIDE SEQUENCE [LARGE SCALE GENOMIC DNA]</scope>
    <source>
        <strain evidence="2">JCM 4253</strain>
    </source>
</reference>
<keyword evidence="2" id="KW-1185">Reference proteome</keyword>
<comment type="caution">
    <text evidence="1">The sequence shown here is derived from an EMBL/GenBank/DDBJ whole genome shotgun (WGS) entry which is preliminary data.</text>
</comment>